<keyword evidence="3" id="KW-1185">Reference proteome</keyword>
<evidence type="ECO:0000313" key="3">
    <source>
        <dbReference type="Proteomes" id="UP000199050"/>
    </source>
</evidence>
<reference evidence="3" key="1">
    <citation type="submission" date="2016-10" db="EMBL/GenBank/DDBJ databases">
        <authorList>
            <person name="Varghese N."/>
            <person name="Submissions S."/>
        </authorList>
    </citation>
    <scope>NUCLEOTIDE SEQUENCE [LARGE SCALE GENOMIC DNA]</scope>
    <source>
        <strain evidence="3">CGMCC 1.11012</strain>
    </source>
</reference>
<gene>
    <name evidence="2" type="ORF">SAMN05216192_15519</name>
</gene>
<protein>
    <submittedName>
        <fullName evidence="2">Uncharacterized protein</fullName>
    </submittedName>
</protein>
<name>A0A1G9EUG8_9BACL</name>
<evidence type="ECO:0000256" key="1">
    <source>
        <dbReference type="SAM" id="SignalP"/>
    </source>
</evidence>
<feature type="chain" id="PRO_5011466915" evidence="1">
    <location>
        <begin position="23"/>
        <end position="221"/>
    </location>
</feature>
<feature type="signal peptide" evidence="1">
    <location>
        <begin position="1"/>
        <end position="22"/>
    </location>
</feature>
<dbReference type="EMBL" id="FNDX01000055">
    <property type="protein sequence ID" value="SDK79812.1"/>
    <property type="molecule type" value="Genomic_DNA"/>
</dbReference>
<dbReference type="OrthoDB" id="2588872at2"/>
<dbReference type="Proteomes" id="UP000199050">
    <property type="component" value="Unassembled WGS sequence"/>
</dbReference>
<dbReference type="STRING" id="1174501.SAMN05216192_15519"/>
<proteinExistence type="predicted"/>
<dbReference type="AlphaFoldDB" id="A0A1G9EUG8"/>
<sequence length="221" mass="24015">MKNKVVMAIMILSLITSLITFAQSHLRTATGQGSAEQQIRSRIFDLSDRQMKEAIAAGKGDLPSVTAFRSGQSLPVLGSSMTVPQPAVNVNTPYYYIAMMSYNAFSQGRKYSLSDAKKINTQLSGLGQLGFSVKAAGDTPHFTDHISIKLKQGAAILEPDSITGNDGTADQDGTGSGRYSKILIPYFNTSRIDFSQPAELIYLDEELNQSVTYEVDFAKIN</sequence>
<dbReference type="RefSeq" id="WP_090719419.1">
    <property type="nucleotide sequence ID" value="NZ_CBCSKY010000058.1"/>
</dbReference>
<accession>A0A1G9EUG8</accession>
<organism evidence="2 3">
    <name type="scientific">Paenibacillus typhae</name>
    <dbReference type="NCBI Taxonomy" id="1174501"/>
    <lineage>
        <taxon>Bacteria</taxon>
        <taxon>Bacillati</taxon>
        <taxon>Bacillota</taxon>
        <taxon>Bacilli</taxon>
        <taxon>Bacillales</taxon>
        <taxon>Paenibacillaceae</taxon>
        <taxon>Paenibacillus</taxon>
    </lineage>
</organism>
<keyword evidence="1" id="KW-0732">Signal</keyword>
<evidence type="ECO:0000313" key="2">
    <source>
        <dbReference type="EMBL" id="SDK79812.1"/>
    </source>
</evidence>